<dbReference type="VEuPathDB" id="FungiDB:LELG_01818"/>
<accession>A5DWT1</accession>
<keyword evidence="1" id="KW-0812">Transmembrane</keyword>
<keyword evidence="1" id="KW-1133">Transmembrane helix</keyword>
<organism evidence="2 3">
    <name type="scientific">Lodderomyces elongisporus (strain ATCC 11503 / CBS 2605 / JCM 1781 / NBRC 1676 / NRRL YB-4239)</name>
    <name type="common">Yeast</name>
    <name type="synonym">Saccharomyces elongisporus</name>
    <dbReference type="NCBI Taxonomy" id="379508"/>
    <lineage>
        <taxon>Eukaryota</taxon>
        <taxon>Fungi</taxon>
        <taxon>Dikarya</taxon>
        <taxon>Ascomycota</taxon>
        <taxon>Saccharomycotina</taxon>
        <taxon>Pichiomycetes</taxon>
        <taxon>Debaryomycetaceae</taxon>
        <taxon>Candida/Lodderomyces clade</taxon>
        <taxon>Lodderomyces</taxon>
    </lineage>
</organism>
<dbReference type="HOGENOM" id="CLU_1731808_0_0_1"/>
<evidence type="ECO:0000313" key="3">
    <source>
        <dbReference type="Proteomes" id="UP000001996"/>
    </source>
</evidence>
<keyword evidence="3" id="KW-1185">Reference proteome</keyword>
<evidence type="ECO:0008006" key="4">
    <source>
        <dbReference type="Google" id="ProtNLM"/>
    </source>
</evidence>
<evidence type="ECO:0000256" key="1">
    <source>
        <dbReference type="SAM" id="Phobius"/>
    </source>
</evidence>
<dbReference type="AlphaFoldDB" id="A5DWT1"/>
<protein>
    <recommendedName>
        <fullName evidence="4">Transmembrane protein</fullName>
    </recommendedName>
</protein>
<feature type="transmembrane region" description="Helical" evidence="1">
    <location>
        <begin position="63"/>
        <end position="84"/>
    </location>
</feature>
<evidence type="ECO:0000313" key="2">
    <source>
        <dbReference type="EMBL" id="EDK43639.1"/>
    </source>
</evidence>
<feature type="transmembrane region" description="Helical" evidence="1">
    <location>
        <begin position="36"/>
        <end position="57"/>
    </location>
</feature>
<dbReference type="Proteomes" id="UP000001996">
    <property type="component" value="Unassembled WGS sequence"/>
</dbReference>
<proteinExistence type="predicted"/>
<dbReference type="EMBL" id="CH981525">
    <property type="protein sequence ID" value="EDK43639.1"/>
    <property type="molecule type" value="Genomic_DNA"/>
</dbReference>
<dbReference type="InParanoid" id="A5DWT1"/>
<gene>
    <name evidence="2" type="ORF">LELG_01818</name>
</gene>
<keyword evidence="1" id="KW-0472">Membrane</keyword>
<reference evidence="2 3" key="1">
    <citation type="journal article" date="2009" name="Nature">
        <title>Evolution of pathogenicity and sexual reproduction in eight Candida genomes.</title>
        <authorList>
            <person name="Butler G."/>
            <person name="Rasmussen M.D."/>
            <person name="Lin M.F."/>
            <person name="Santos M.A."/>
            <person name="Sakthikumar S."/>
            <person name="Munro C.A."/>
            <person name="Rheinbay E."/>
            <person name="Grabherr M."/>
            <person name="Forche A."/>
            <person name="Reedy J.L."/>
            <person name="Agrafioti I."/>
            <person name="Arnaud M.B."/>
            <person name="Bates S."/>
            <person name="Brown A.J."/>
            <person name="Brunke S."/>
            <person name="Costanzo M.C."/>
            <person name="Fitzpatrick D.A."/>
            <person name="de Groot P.W."/>
            <person name="Harris D."/>
            <person name="Hoyer L.L."/>
            <person name="Hube B."/>
            <person name="Klis F.M."/>
            <person name="Kodira C."/>
            <person name="Lennard N."/>
            <person name="Logue M.E."/>
            <person name="Martin R."/>
            <person name="Neiman A.M."/>
            <person name="Nikolaou E."/>
            <person name="Quail M.A."/>
            <person name="Quinn J."/>
            <person name="Santos M.C."/>
            <person name="Schmitzberger F.F."/>
            <person name="Sherlock G."/>
            <person name="Shah P."/>
            <person name="Silverstein K.A."/>
            <person name="Skrzypek M.S."/>
            <person name="Soll D."/>
            <person name="Staggs R."/>
            <person name="Stansfield I."/>
            <person name="Stumpf M.P."/>
            <person name="Sudbery P.E."/>
            <person name="Srikantha T."/>
            <person name="Zeng Q."/>
            <person name="Berman J."/>
            <person name="Berriman M."/>
            <person name="Heitman J."/>
            <person name="Gow N.A."/>
            <person name="Lorenz M.C."/>
            <person name="Birren B.W."/>
            <person name="Kellis M."/>
            <person name="Cuomo C.A."/>
        </authorList>
    </citation>
    <scope>NUCLEOTIDE SEQUENCE [LARGE SCALE GENOMIC DNA]</scope>
    <source>
        <strain evidence="3">ATCC 11503 / BCRC 21390 / CBS 2605 / JCM 1781 / NBRC 1676 / NRRL YB-4239</strain>
    </source>
</reference>
<name>A5DWT1_LODEL</name>
<sequence>MVSGGQGERWGREKGRRERGVAKEVKFVRKRKGENMWSNFPSLICSHSFLVCFFPPFFPFFPPFLICFTFPFFFSFLFFSFFFYPLEKSNFVNIGIHHFVRPLSFETILSKTSNDPCFNCNRSLKRYVMQISFSQLISTQQKKKTSTMCNY</sequence>